<dbReference type="InterPro" id="IPR052628">
    <property type="entry name" value="CFAP70"/>
</dbReference>
<keyword evidence="2" id="KW-0802">TPR repeat</keyword>
<dbReference type="GO" id="GO:0003341">
    <property type="term" value="P:cilium movement"/>
    <property type="evidence" value="ECO:0007669"/>
    <property type="project" value="TreeGrafter"/>
</dbReference>
<dbReference type="EMBL" id="CP012523">
    <property type="protein sequence ID" value="ALC38585.1"/>
    <property type="molecule type" value="Genomic_DNA"/>
</dbReference>
<keyword evidence="1" id="KW-0677">Repeat</keyword>
<dbReference type="InterPro" id="IPR011990">
    <property type="entry name" value="TPR-like_helical_dom_sf"/>
</dbReference>
<gene>
    <name evidence="3" type="ORF">Dbus_chr2Lg670</name>
</gene>
<dbReference type="GO" id="GO:0060271">
    <property type="term" value="P:cilium assembly"/>
    <property type="evidence" value="ECO:0007669"/>
    <property type="project" value="TreeGrafter"/>
</dbReference>
<dbReference type="PANTHER" id="PTHR44314">
    <property type="entry name" value="CILIA- AND FLAGELLA-ASSOCIATED PROTEIN 70"/>
    <property type="match status" value="1"/>
</dbReference>
<organism evidence="3 4">
    <name type="scientific">Drosophila busckii</name>
    <name type="common">Fruit fly</name>
    <dbReference type="NCBI Taxonomy" id="30019"/>
    <lineage>
        <taxon>Eukaryota</taxon>
        <taxon>Metazoa</taxon>
        <taxon>Ecdysozoa</taxon>
        <taxon>Arthropoda</taxon>
        <taxon>Hexapoda</taxon>
        <taxon>Insecta</taxon>
        <taxon>Pterygota</taxon>
        <taxon>Neoptera</taxon>
        <taxon>Endopterygota</taxon>
        <taxon>Diptera</taxon>
        <taxon>Brachycera</taxon>
        <taxon>Muscomorpha</taxon>
        <taxon>Ephydroidea</taxon>
        <taxon>Drosophilidae</taxon>
        <taxon>Drosophila</taxon>
    </lineage>
</organism>
<sequence>MPPKKNKVEEPVVKGPLPPNIFLYIQLAGMGTLPPTVHPIELHLEQGDSVLVKCVEHYNTEGIIYEDEFDMKPTYTLIFQQDNLDRINHAADNPLLIKLFMRKSEPPKLMGEEEAETYLTFESDTDGFATMKENAILNQLLGLDDEKDEINYYAEKEELILLCVGYLDLIKVFGHSRCMIKEELYLYPVPEVPTELRYTVHSSWHLYTLVPIAKELVFTNMAFVTFESIYNLSNDYILDLDSLYVQLSFRSREPVGRNEYHTVPWCTFNSFNESIISDQSSSTVFESFRGRVSSSTCTGLKSSMEVQMHKLFAQIMRSEGLNFDVENIDVSNDMALVFNSFHRFILTRQMSETLCHAIICKRYVVAVDVWQQGKSTQQRVFQGFLDPAILCFPGVQNIRFAVELKYLGAKKPKPKPPKRVTRVSLPSEDGRMTTQLSAEPVETTFAIIKICLLSPLGEIYQELKVFRESFISQNRMLHCDILTENKALTLKQIQREAYMRFDSFVKDTVQYIIEKNVFSVEDKQSHFCCALRNLSNILLNVVGSDFNMRIPTSTNEEFSNLCVIVFNELEKRIHDIVEKAEDRGFDELLHSDQQRKNDQFIDIMNTIKYLRAVDDQRMADFLHERITEYSCSIFDFYDLIAKMEQCDYVAAREYFKAAKRLSHANEYYSGWIRLYLRYLETRDDPDELVAANATECLLKSIFKYAEFHARQLDGWVLLHCYYKHFNYAPGYDYARWRYEDQLRLPRGNAAATPFSFWGINLNIYPEFSEPRGRIFFGVFKMFVRLGIYEFGEIIFAQIQSLCSEAYRYMINTQLMILRKTLPEDYELSTFEFDETQEGIIKSAFNAQINGNVEYYRGNWEAAAEYYEENLNKGADAFMHRDNYLLSKLRLAYLSMQVGDYQKAIDAISASQLMAGNMLSLIGLYLLGKANYKLHNLEKAMQHFIECTTLGSHVPNAWGFLALIHLQLGNNMAALCCWKYAKVDPTKAISDDFIYDELDAIDIDSVELYVDVQSDASVSFCGKDDDY</sequence>
<dbReference type="Proteomes" id="UP000494163">
    <property type="component" value="Chromosome 2L"/>
</dbReference>
<protein>
    <submittedName>
        <fullName evidence="3">CG14339</fullName>
    </submittedName>
</protein>
<dbReference type="PANTHER" id="PTHR44314:SF1">
    <property type="entry name" value="CILIA- AND FLAGELLA-ASSOCIATED PROTEIN 70"/>
    <property type="match status" value="1"/>
</dbReference>
<dbReference type="AlphaFoldDB" id="A0A0M4EB48"/>
<evidence type="ECO:0000313" key="4">
    <source>
        <dbReference type="Proteomes" id="UP000494163"/>
    </source>
</evidence>
<dbReference type="GO" id="GO:0031514">
    <property type="term" value="C:motile cilium"/>
    <property type="evidence" value="ECO:0007669"/>
    <property type="project" value="TreeGrafter"/>
</dbReference>
<evidence type="ECO:0000256" key="1">
    <source>
        <dbReference type="ARBA" id="ARBA00022737"/>
    </source>
</evidence>
<reference evidence="3 4" key="1">
    <citation type="submission" date="2015-08" db="EMBL/GenBank/DDBJ databases">
        <title>Ancestral chromatin configuration constrains chromatin evolution on differentiating sex chromosomes in Drosophila.</title>
        <authorList>
            <person name="Zhou Q."/>
            <person name="Bachtrog D."/>
        </authorList>
    </citation>
    <scope>NUCLEOTIDE SEQUENCE [LARGE SCALE GENOMIC DNA]</scope>
    <source>
        <tissue evidence="3">Whole larvae</tissue>
    </source>
</reference>
<dbReference type="SUPFAM" id="SSF48452">
    <property type="entry name" value="TPR-like"/>
    <property type="match status" value="1"/>
</dbReference>
<dbReference type="OrthoDB" id="10262375at2759"/>
<evidence type="ECO:0000256" key="2">
    <source>
        <dbReference type="ARBA" id="ARBA00022803"/>
    </source>
</evidence>
<accession>A0A0M4EB48</accession>
<dbReference type="GO" id="GO:0070062">
    <property type="term" value="C:extracellular exosome"/>
    <property type="evidence" value="ECO:0007669"/>
    <property type="project" value="TreeGrafter"/>
</dbReference>
<evidence type="ECO:0000313" key="3">
    <source>
        <dbReference type="EMBL" id="ALC38585.1"/>
    </source>
</evidence>
<dbReference type="Gene3D" id="1.25.40.10">
    <property type="entry name" value="Tetratricopeptide repeat domain"/>
    <property type="match status" value="1"/>
</dbReference>
<dbReference type="STRING" id="30019.A0A0M4EB48"/>
<keyword evidence="4" id="KW-1185">Reference proteome</keyword>
<proteinExistence type="predicted"/>
<dbReference type="OMA" id="FCCAVQN"/>
<name>A0A0M4EB48_DROBS</name>